<sequence length="121" mass="12483">MPTTMPGSVRAAQVLFFVMTGLVALGVMVAALADDPELAGGLLGVNFPVIGGVICAFCFGKSGNGAKVTAIVFASLMIAAGLGALGQRQPAGLFEFAMGIAIVVLLSQRQSGQWFRREPRL</sequence>
<keyword evidence="3" id="KW-1185">Reference proteome</keyword>
<dbReference type="AlphaFoldDB" id="A0A1R1SAE1"/>
<evidence type="ECO:0000313" key="3">
    <source>
        <dbReference type="Proteomes" id="UP000186168"/>
    </source>
</evidence>
<feature type="transmembrane region" description="Helical" evidence="1">
    <location>
        <begin position="12"/>
        <end position="32"/>
    </location>
</feature>
<keyword evidence="1" id="KW-0472">Membrane</keyword>
<reference evidence="2 3" key="1">
    <citation type="submission" date="2013-05" db="EMBL/GenBank/DDBJ databases">
        <title>Genome sequence of Streptomyces sparsogenes DSM 40356.</title>
        <authorList>
            <person name="Coyne S."/>
            <person name="Seebeck F.P."/>
        </authorList>
    </citation>
    <scope>NUCLEOTIDE SEQUENCE [LARGE SCALE GENOMIC DNA]</scope>
    <source>
        <strain evidence="2 3">DSM 40356</strain>
    </source>
</reference>
<evidence type="ECO:0000256" key="1">
    <source>
        <dbReference type="SAM" id="Phobius"/>
    </source>
</evidence>
<feature type="transmembrane region" description="Helical" evidence="1">
    <location>
        <begin position="38"/>
        <end position="59"/>
    </location>
</feature>
<accession>A0A1R1SAE1</accession>
<feature type="transmembrane region" description="Helical" evidence="1">
    <location>
        <begin position="91"/>
        <end position="107"/>
    </location>
</feature>
<keyword evidence="1" id="KW-1133">Transmembrane helix</keyword>
<comment type="caution">
    <text evidence="2">The sequence shown here is derived from an EMBL/GenBank/DDBJ whole genome shotgun (WGS) entry which is preliminary data.</text>
</comment>
<dbReference type="EMBL" id="ASQP01000410">
    <property type="protein sequence ID" value="OMI35243.1"/>
    <property type="molecule type" value="Genomic_DNA"/>
</dbReference>
<evidence type="ECO:0000313" key="2">
    <source>
        <dbReference type="EMBL" id="OMI35243.1"/>
    </source>
</evidence>
<organism evidence="2 3">
    <name type="scientific">Streptomyces sparsogenes DSM 40356</name>
    <dbReference type="NCBI Taxonomy" id="1331668"/>
    <lineage>
        <taxon>Bacteria</taxon>
        <taxon>Bacillati</taxon>
        <taxon>Actinomycetota</taxon>
        <taxon>Actinomycetes</taxon>
        <taxon>Kitasatosporales</taxon>
        <taxon>Streptomycetaceae</taxon>
        <taxon>Streptomyces</taxon>
    </lineage>
</organism>
<proteinExistence type="predicted"/>
<dbReference type="RefSeq" id="WP_076971763.1">
    <property type="nucleotide sequence ID" value="NZ_ASQP01000410.1"/>
</dbReference>
<feature type="transmembrane region" description="Helical" evidence="1">
    <location>
        <begin position="66"/>
        <end position="85"/>
    </location>
</feature>
<gene>
    <name evidence="2" type="ORF">SPAR_32646</name>
</gene>
<protein>
    <submittedName>
        <fullName evidence="2">Uncharacterized protein</fullName>
    </submittedName>
</protein>
<keyword evidence="1" id="KW-0812">Transmembrane</keyword>
<name>A0A1R1SAE1_9ACTN</name>
<dbReference type="Proteomes" id="UP000186168">
    <property type="component" value="Unassembled WGS sequence"/>
</dbReference>